<protein>
    <recommendedName>
        <fullName evidence="6">50S ribosomal protein L29</fullName>
    </recommendedName>
</protein>
<keyword evidence="1" id="KW-0812">Transmembrane</keyword>
<dbReference type="RefSeq" id="WP_336473238.1">
    <property type="nucleotide sequence ID" value="NZ_JBAWSX010000009.1"/>
</dbReference>
<organism evidence="4 5">
    <name type="scientific">Bacillus bruguierae</name>
    <dbReference type="NCBI Taxonomy" id="3127667"/>
    <lineage>
        <taxon>Bacteria</taxon>
        <taxon>Bacillati</taxon>
        <taxon>Bacillota</taxon>
        <taxon>Bacilli</taxon>
        <taxon>Bacillales</taxon>
        <taxon>Bacillaceae</taxon>
        <taxon>Bacillus</taxon>
    </lineage>
</organism>
<comment type="caution">
    <text evidence="4">The sequence shown here is derived from an EMBL/GenBank/DDBJ whole genome shotgun (WGS) entry which is preliminary data.</text>
</comment>
<name>A0ABU8FJT4_9BACI</name>
<dbReference type="Proteomes" id="UP001372526">
    <property type="component" value="Unassembled WGS sequence"/>
</dbReference>
<evidence type="ECO:0008006" key="6">
    <source>
        <dbReference type="Google" id="ProtNLM"/>
    </source>
</evidence>
<sequence>MIERETFLGHSKFEKAIIVLVPMILGGLIGWFLPIIANGILKLPVVPMEKLILLITFFNSLWVSSLATVIGTIAGLLLGFIILNESLEVTISYNNLQLKFGEKVNVIEKQDILAIYIENKHLIILGQKSNELYREVIEVKKDTVREAFNKYQYPWNETDPFSSQYQRWILGHTDFSEKINVLLYARDRALKEKKKADAKYLREDLAQLGAVIRDERNGQYVRLAQNANFDA</sequence>
<dbReference type="InterPro" id="IPR056411">
    <property type="entry name" value="CysS_C"/>
</dbReference>
<evidence type="ECO:0000259" key="2">
    <source>
        <dbReference type="Pfam" id="PF23493"/>
    </source>
</evidence>
<dbReference type="Pfam" id="PF23493">
    <property type="entry name" value="CysS_C"/>
    <property type="match status" value="1"/>
</dbReference>
<evidence type="ECO:0000259" key="3">
    <source>
        <dbReference type="Pfam" id="PF23494"/>
    </source>
</evidence>
<dbReference type="EMBL" id="JBAWSX010000009">
    <property type="protein sequence ID" value="MEI4802773.1"/>
    <property type="molecule type" value="Genomic_DNA"/>
</dbReference>
<gene>
    <name evidence="4" type="ORF">WAZ07_15895</name>
</gene>
<feature type="domain" description="YqeB PH" evidence="3">
    <location>
        <begin position="6"/>
        <end position="155"/>
    </location>
</feature>
<reference evidence="4 5" key="1">
    <citation type="submission" date="2024-01" db="EMBL/GenBank/DDBJ databases">
        <title>Seven novel Bacillus-like species.</title>
        <authorList>
            <person name="Liu G."/>
        </authorList>
    </citation>
    <scope>NUCLEOTIDE SEQUENCE [LARGE SCALE GENOMIC DNA]</scope>
    <source>
        <strain evidence="4 5">FJAT-51639</strain>
    </source>
</reference>
<feature type="transmembrane region" description="Helical" evidence="1">
    <location>
        <begin position="16"/>
        <end position="41"/>
    </location>
</feature>
<accession>A0ABU8FJT4</accession>
<dbReference type="InterPro" id="IPR057798">
    <property type="entry name" value="PH_YqeB"/>
</dbReference>
<feature type="transmembrane region" description="Helical" evidence="1">
    <location>
        <begin position="61"/>
        <end position="83"/>
    </location>
</feature>
<keyword evidence="1" id="KW-0472">Membrane</keyword>
<dbReference type="Pfam" id="PF23494">
    <property type="entry name" value="bPH_10"/>
    <property type="match status" value="1"/>
</dbReference>
<evidence type="ECO:0000313" key="4">
    <source>
        <dbReference type="EMBL" id="MEI4802773.1"/>
    </source>
</evidence>
<feature type="domain" description="Cysteinyl-tRNA ligase anticodon binding" evidence="2">
    <location>
        <begin position="173"/>
        <end position="222"/>
    </location>
</feature>
<keyword evidence="1" id="KW-1133">Transmembrane helix</keyword>
<keyword evidence="5" id="KW-1185">Reference proteome</keyword>
<evidence type="ECO:0000256" key="1">
    <source>
        <dbReference type="SAM" id="Phobius"/>
    </source>
</evidence>
<evidence type="ECO:0000313" key="5">
    <source>
        <dbReference type="Proteomes" id="UP001372526"/>
    </source>
</evidence>
<proteinExistence type="predicted"/>